<keyword evidence="4 7" id="KW-0863">Zinc-finger</keyword>
<keyword evidence="2" id="KW-0479">Metal-binding</keyword>
<accession>M5G3K8</accession>
<dbReference type="InterPro" id="IPR013083">
    <property type="entry name" value="Znf_RING/FYVE/PHD"/>
</dbReference>
<keyword evidence="6" id="KW-0862">Zinc</keyword>
<evidence type="ECO:0000259" key="8">
    <source>
        <dbReference type="PROSITE" id="PS50089"/>
    </source>
</evidence>
<dbReference type="RefSeq" id="XP_040630153.1">
    <property type="nucleotide sequence ID" value="XM_040775786.1"/>
</dbReference>
<dbReference type="STRING" id="1858805.M5G3K8"/>
<evidence type="ECO:0000259" key="9">
    <source>
        <dbReference type="PROSITE" id="PS51873"/>
    </source>
</evidence>
<evidence type="ECO:0000256" key="2">
    <source>
        <dbReference type="ARBA" id="ARBA00022723"/>
    </source>
</evidence>
<keyword evidence="3" id="KW-0677">Repeat</keyword>
<dbReference type="Gene3D" id="3.30.40.10">
    <property type="entry name" value="Zinc/RING finger domain, C3HC4 (zinc finger)"/>
    <property type="match status" value="1"/>
</dbReference>
<sequence length="352" mass="39636">MLSHLYSDNGTANDGSSRAMMISHGDCYVAVFLLTSNTPNSTKIWIAFDAQAGSLPDLTLYGLSIPLMLFPSDGEAIDYLWQLLRGMSTNDVSIRGHIFAPSGEETPLELDYPEFFQIEEPVEPEVPDPTTFRCGICMEDEQVTDRIRLNCAHEFCTSSLQGVVSSRVEEGLLPIPCPTCLAEDTDTSNYMTRDFCQRLDLPDRVADPWERLEVEEFGVMISCRRCGESGMIDREEFLAVDYVSCPFGGCIYRWCRHCDQPAGLFIRIKRADAADRYSRISQAMEEFGWEICPGGCGTRIEKTVGCYHMTCPAPGCHRHFCYRDGALIVRSEDRNAALEAVRAHYRNCQQFN</sequence>
<evidence type="ECO:0000256" key="6">
    <source>
        <dbReference type="ARBA" id="ARBA00022833"/>
    </source>
</evidence>
<dbReference type="PROSITE" id="PS50089">
    <property type="entry name" value="ZF_RING_2"/>
    <property type="match status" value="1"/>
</dbReference>
<dbReference type="SUPFAM" id="SSF57850">
    <property type="entry name" value="RING/U-box"/>
    <property type="match status" value="2"/>
</dbReference>
<evidence type="ECO:0000313" key="11">
    <source>
        <dbReference type="Proteomes" id="UP000030653"/>
    </source>
</evidence>
<dbReference type="InterPro" id="IPR001841">
    <property type="entry name" value="Znf_RING"/>
</dbReference>
<dbReference type="GO" id="GO:0004842">
    <property type="term" value="F:ubiquitin-protein transferase activity"/>
    <property type="evidence" value="ECO:0007669"/>
    <property type="project" value="InterPro"/>
</dbReference>
<evidence type="ECO:0008006" key="12">
    <source>
        <dbReference type="Google" id="ProtNLM"/>
    </source>
</evidence>
<evidence type="ECO:0000256" key="7">
    <source>
        <dbReference type="PROSITE-ProRule" id="PRU00175"/>
    </source>
</evidence>
<name>M5G3K8_DACPD</name>
<protein>
    <recommendedName>
        <fullName evidence="12">RING-type domain-containing protein</fullName>
    </recommendedName>
</protein>
<dbReference type="PROSITE" id="PS51873">
    <property type="entry name" value="TRIAD"/>
    <property type="match status" value="1"/>
</dbReference>
<dbReference type="Proteomes" id="UP000030653">
    <property type="component" value="Unassembled WGS sequence"/>
</dbReference>
<dbReference type="PANTHER" id="PTHR11685">
    <property type="entry name" value="RBR FAMILY RING FINGER AND IBR DOMAIN-CONTAINING"/>
    <property type="match status" value="1"/>
</dbReference>
<organism evidence="10 11">
    <name type="scientific">Dacryopinax primogenitus (strain DJM 731)</name>
    <name type="common">Brown rot fungus</name>
    <dbReference type="NCBI Taxonomy" id="1858805"/>
    <lineage>
        <taxon>Eukaryota</taxon>
        <taxon>Fungi</taxon>
        <taxon>Dikarya</taxon>
        <taxon>Basidiomycota</taxon>
        <taxon>Agaricomycotina</taxon>
        <taxon>Dacrymycetes</taxon>
        <taxon>Dacrymycetales</taxon>
        <taxon>Dacrymycetaceae</taxon>
        <taxon>Dacryopinax</taxon>
    </lineage>
</organism>
<dbReference type="InterPro" id="IPR044066">
    <property type="entry name" value="TRIAD_supradom"/>
</dbReference>
<dbReference type="GeneID" id="63690848"/>
<dbReference type="Gene3D" id="1.20.120.1750">
    <property type="match status" value="1"/>
</dbReference>
<dbReference type="GO" id="GO:0016567">
    <property type="term" value="P:protein ubiquitination"/>
    <property type="evidence" value="ECO:0007669"/>
    <property type="project" value="InterPro"/>
</dbReference>
<feature type="domain" description="RING-type" evidence="9">
    <location>
        <begin position="130"/>
        <end position="352"/>
    </location>
</feature>
<dbReference type="EMBL" id="JH795860">
    <property type="protein sequence ID" value="EJU03259.1"/>
    <property type="molecule type" value="Genomic_DNA"/>
</dbReference>
<proteinExistence type="predicted"/>
<dbReference type="GO" id="GO:0008270">
    <property type="term" value="F:zinc ion binding"/>
    <property type="evidence" value="ECO:0007669"/>
    <property type="project" value="UniProtKB-KW"/>
</dbReference>
<evidence type="ECO:0000256" key="1">
    <source>
        <dbReference type="ARBA" id="ARBA00022679"/>
    </source>
</evidence>
<feature type="domain" description="RING-type" evidence="8">
    <location>
        <begin position="134"/>
        <end position="180"/>
    </location>
</feature>
<evidence type="ECO:0000256" key="4">
    <source>
        <dbReference type="ARBA" id="ARBA00022771"/>
    </source>
</evidence>
<dbReference type="OMA" id="TEHCKIC"/>
<keyword evidence="1" id="KW-0808">Transferase</keyword>
<reference evidence="10 11" key="1">
    <citation type="journal article" date="2012" name="Science">
        <title>The Paleozoic origin of enzymatic lignin decomposition reconstructed from 31 fungal genomes.</title>
        <authorList>
            <person name="Floudas D."/>
            <person name="Binder M."/>
            <person name="Riley R."/>
            <person name="Barry K."/>
            <person name="Blanchette R.A."/>
            <person name="Henrissat B."/>
            <person name="Martinez A.T."/>
            <person name="Otillar R."/>
            <person name="Spatafora J.W."/>
            <person name="Yadav J.S."/>
            <person name="Aerts A."/>
            <person name="Benoit I."/>
            <person name="Boyd A."/>
            <person name="Carlson A."/>
            <person name="Copeland A."/>
            <person name="Coutinho P.M."/>
            <person name="de Vries R.P."/>
            <person name="Ferreira P."/>
            <person name="Findley K."/>
            <person name="Foster B."/>
            <person name="Gaskell J."/>
            <person name="Glotzer D."/>
            <person name="Gorecki P."/>
            <person name="Heitman J."/>
            <person name="Hesse C."/>
            <person name="Hori C."/>
            <person name="Igarashi K."/>
            <person name="Jurgens J.A."/>
            <person name="Kallen N."/>
            <person name="Kersten P."/>
            <person name="Kohler A."/>
            <person name="Kuees U."/>
            <person name="Kumar T.K.A."/>
            <person name="Kuo A."/>
            <person name="LaButti K."/>
            <person name="Larrondo L.F."/>
            <person name="Lindquist E."/>
            <person name="Ling A."/>
            <person name="Lombard V."/>
            <person name="Lucas S."/>
            <person name="Lundell T."/>
            <person name="Martin R."/>
            <person name="McLaughlin D.J."/>
            <person name="Morgenstern I."/>
            <person name="Morin E."/>
            <person name="Murat C."/>
            <person name="Nagy L.G."/>
            <person name="Nolan M."/>
            <person name="Ohm R.A."/>
            <person name="Patyshakuliyeva A."/>
            <person name="Rokas A."/>
            <person name="Ruiz-Duenas F.J."/>
            <person name="Sabat G."/>
            <person name="Salamov A."/>
            <person name="Samejima M."/>
            <person name="Schmutz J."/>
            <person name="Slot J.C."/>
            <person name="St John F."/>
            <person name="Stenlid J."/>
            <person name="Sun H."/>
            <person name="Sun S."/>
            <person name="Syed K."/>
            <person name="Tsang A."/>
            <person name="Wiebenga A."/>
            <person name="Young D."/>
            <person name="Pisabarro A."/>
            <person name="Eastwood D.C."/>
            <person name="Martin F."/>
            <person name="Cullen D."/>
            <person name="Grigoriev I.V."/>
            <person name="Hibbett D.S."/>
        </authorList>
    </citation>
    <scope>NUCLEOTIDE SEQUENCE [LARGE SCALE GENOMIC DNA]</scope>
    <source>
        <strain evidence="10 11">DJM-731 SS1</strain>
    </source>
</reference>
<dbReference type="SMART" id="SM00184">
    <property type="entry name" value="RING"/>
    <property type="match status" value="1"/>
</dbReference>
<dbReference type="OrthoDB" id="1431934at2759"/>
<gene>
    <name evidence="10" type="ORF">DACRYDRAFT_65474</name>
</gene>
<keyword evidence="5" id="KW-0833">Ubl conjugation pathway</keyword>
<evidence type="ECO:0000256" key="5">
    <source>
        <dbReference type="ARBA" id="ARBA00022786"/>
    </source>
</evidence>
<dbReference type="AlphaFoldDB" id="M5G3K8"/>
<evidence type="ECO:0000256" key="3">
    <source>
        <dbReference type="ARBA" id="ARBA00022737"/>
    </source>
</evidence>
<dbReference type="InterPro" id="IPR031127">
    <property type="entry name" value="E3_UB_ligase_RBR"/>
</dbReference>
<keyword evidence="11" id="KW-1185">Reference proteome</keyword>
<evidence type="ECO:0000313" key="10">
    <source>
        <dbReference type="EMBL" id="EJU03259.1"/>
    </source>
</evidence>
<dbReference type="HOGENOM" id="CLU_787598_0_0_1"/>